<reference evidence="3" key="1">
    <citation type="journal article" date="2018" name="Proc. Natl. Acad. Sci. U.S.A.">
        <title>Linking secondary metabolites to gene clusters through genome sequencing of six diverse Aspergillus species.</title>
        <authorList>
            <person name="Kaerboelling I."/>
            <person name="Vesth T.C."/>
            <person name="Frisvad J.C."/>
            <person name="Nybo J.L."/>
            <person name="Theobald S."/>
            <person name="Kuo A."/>
            <person name="Bowyer P."/>
            <person name="Matsuda Y."/>
            <person name="Mondo S."/>
            <person name="Lyhne E.K."/>
            <person name="Kogle M.E."/>
            <person name="Clum A."/>
            <person name="Lipzen A."/>
            <person name="Salamov A."/>
            <person name="Ngan C.Y."/>
            <person name="Daum C."/>
            <person name="Chiniquy J."/>
            <person name="Barry K."/>
            <person name="LaButti K."/>
            <person name="Haridas S."/>
            <person name="Simmons B.A."/>
            <person name="Magnuson J.K."/>
            <person name="Mortensen U.H."/>
            <person name="Larsen T.O."/>
            <person name="Grigoriev I.V."/>
            <person name="Baker S.E."/>
            <person name="Andersen M.R."/>
        </authorList>
    </citation>
    <scope>NUCLEOTIDE SEQUENCE [LARGE SCALE GENOMIC DNA]</scope>
    <source>
        <strain evidence="3">IBT 16806</strain>
    </source>
</reference>
<dbReference type="AlphaFoldDB" id="A0A2I1CFM7"/>
<feature type="compositionally biased region" description="Basic and acidic residues" evidence="1">
    <location>
        <begin position="31"/>
        <end position="47"/>
    </location>
</feature>
<dbReference type="RefSeq" id="XP_024685032.1">
    <property type="nucleotide sequence ID" value="XM_024823178.1"/>
</dbReference>
<evidence type="ECO:0000313" key="2">
    <source>
        <dbReference type="EMBL" id="PKX96437.1"/>
    </source>
</evidence>
<protein>
    <submittedName>
        <fullName evidence="2">Uncharacterized protein</fullName>
    </submittedName>
</protein>
<keyword evidence="3" id="KW-1185">Reference proteome</keyword>
<feature type="region of interest" description="Disordered" evidence="1">
    <location>
        <begin position="1"/>
        <end position="82"/>
    </location>
</feature>
<dbReference type="GeneID" id="36530504"/>
<dbReference type="OMA" id="ARRMNNE"/>
<gene>
    <name evidence="2" type="ORF">P174DRAFT_383695</name>
</gene>
<feature type="compositionally biased region" description="Basic and acidic residues" evidence="1">
    <location>
        <begin position="56"/>
        <end position="69"/>
    </location>
</feature>
<dbReference type="VEuPathDB" id="FungiDB:P174DRAFT_383695"/>
<sequence length="82" mass="8914">MPSKPVASPPLQPKKVHGTTRDDEPIDDYENAIHSKQQEEEDLHQASDEGNIAAGRRVDAPGGPHERHIGNTGSRNRSTSGH</sequence>
<evidence type="ECO:0000313" key="3">
    <source>
        <dbReference type="Proteomes" id="UP000234474"/>
    </source>
</evidence>
<comment type="caution">
    <text evidence="2">The sequence shown here is derived from an EMBL/GenBank/DDBJ whole genome shotgun (WGS) entry which is preliminary data.</text>
</comment>
<name>A0A2I1CFM7_ASPN1</name>
<dbReference type="EMBL" id="MSZS01000002">
    <property type="protein sequence ID" value="PKX96437.1"/>
    <property type="molecule type" value="Genomic_DNA"/>
</dbReference>
<dbReference type="OrthoDB" id="4497633at2759"/>
<evidence type="ECO:0000256" key="1">
    <source>
        <dbReference type="SAM" id="MobiDB-lite"/>
    </source>
</evidence>
<feature type="compositionally biased region" description="Polar residues" evidence="1">
    <location>
        <begin position="71"/>
        <end position="82"/>
    </location>
</feature>
<accession>A0A2I1CFM7</accession>
<proteinExistence type="predicted"/>
<organism evidence="2 3">
    <name type="scientific">Aspergillus novofumigatus (strain IBT 16806)</name>
    <dbReference type="NCBI Taxonomy" id="1392255"/>
    <lineage>
        <taxon>Eukaryota</taxon>
        <taxon>Fungi</taxon>
        <taxon>Dikarya</taxon>
        <taxon>Ascomycota</taxon>
        <taxon>Pezizomycotina</taxon>
        <taxon>Eurotiomycetes</taxon>
        <taxon>Eurotiomycetidae</taxon>
        <taxon>Eurotiales</taxon>
        <taxon>Aspergillaceae</taxon>
        <taxon>Aspergillus</taxon>
        <taxon>Aspergillus subgen. Fumigati</taxon>
    </lineage>
</organism>
<dbReference type="Proteomes" id="UP000234474">
    <property type="component" value="Unassembled WGS sequence"/>
</dbReference>